<dbReference type="EMBL" id="QZDT01000003">
    <property type="protein sequence ID" value="NBJ91770.1"/>
    <property type="molecule type" value="Genomic_DNA"/>
</dbReference>
<name>A0A9X5BDD1_9FIRM</name>
<dbReference type="RefSeq" id="WP_160558840.1">
    <property type="nucleotide sequence ID" value="NZ_QZDT01000003.1"/>
</dbReference>
<keyword evidence="2" id="KW-1185">Reference proteome</keyword>
<protein>
    <submittedName>
        <fullName evidence="1">Aspartate dehydrogenase</fullName>
    </submittedName>
</protein>
<dbReference type="AlphaFoldDB" id="A0A9X5BDD1"/>
<evidence type="ECO:0000313" key="2">
    <source>
        <dbReference type="Proteomes" id="UP001154420"/>
    </source>
</evidence>
<comment type="caution">
    <text evidence="1">The sequence shown here is derived from an EMBL/GenBank/DDBJ whole genome shotgun (WGS) entry which is preliminary data.</text>
</comment>
<sequence length="71" mass="8280">MFGKKKKTAVVEYDKENWKPVLKCSICNGEQVAGFQNIHTGEFREEILIKGVRELEAFQEKYGIAQIRKIY</sequence>
<gene>
    <name evidence="1" type="ORF">D5281_03975</name>
</gene>
<organism evidence="1 2">
    <name type="scientific">Parablautia muri</name>
    <dbReference type="NCBI Taxonomy" id="2320879"/>
    <lineage>
        <taxon>Bacteria</taxon>
        <taxon>Bacillati</taxon>
        <taxon>Bacillota</taxon>
        <taxon>Clostridia</taxon>
        <taxon>Lachnospirales</taxon>
        <taxon>Lachnospiraceae</taxon>
        <taxon>Parablautia</taxon>
    </lineage>
</organism>
<accession>A0A9X5BDD1</accession>
<reference evidence="1" key="1">
    <citation type="submission" date="2018-09" db="EMBL/GenBank/DDBJ databases">
        <title>Murine metabolic-syndrome-specific gut microbial biobank.</title>
        <authorList>
            <person name="Liu C."/>
        </authorList>
    </citation>
    <scope>NUCLEOTIDE SEQUENCE</scope>
    <source>
        <strain evidence="1">D42-62</strain>
    </source>
</reference>
<evidence type="ECO:0000313" key="1">
    <source>
        <dbReference type="EMBL" id="NBJ91770.1"/>
    </source>
</evidence>
<dbReference type="Proteomes" id="UP001154420">
    <property type="component" value="Unassembled WGS sequence"/>
</dbReference>
<dbReference type="OrthoDB" id="9799109at2"/>
<proteinExistence type="predicted"/>